<dbReference type="Proteomes" id="UP001321542">
    <property type="component" value="Chromosome"/>
</dbReference>
<accession>A0ABM7FL03</accession>
<evidence type="ECO:0008006" key="3">
    <source>
        <dbReference type="Google" id="ProtNLM"/>
    </source>
</evidence>
<protein>
    <recommendedName>
        <fullName evidence="3">Acetyltransferase</fullName>
    </recommendedName>
</protein>
<keyword evidence="2" id="KW-1185">Reference proteome</keyword>
<evidence type="ECO:0000313" key="1">
    <source>
        <dbReference type="EMBL" id="BBC38577.1"/>
    </source>
</evidence>
<gene>
    <name evidence="1" type="ORF">SGFS_098710</name>
</gene>
<reference evidence="1 2" key="1">
    <citation type="journal article" date="2010" name="ChemBioChem">
        <title>Cloning and characterization of the biosynthetic gene cluster of 16-membered macrolide antibiotic FD-891: involvement of a dual functional cytochrome P450 monooxygenase catalyzing epoxidation and hydroxylation.</title>
        <authorList>
            <person name="Kudo F."/>
            <person name="Motegi A."/>
            <person name="Mizoue K."/>
            <person name="Eguchi T."/>
        </authorList>
    </citation>
    <scope>NUCLEOTIDE SEQUENCE [LARGE SCALE GENOMIC DNA]</scope>
    <source>
        <strain evidence="1 2">A-8890</strain>
    </source>
</reference>
<sequence>MSDHPIDAHVRFDTHPAHTSAMTAALTGTHHRAAQALLAARGFENLDDHTMVLARINHEESQ</sequence>
<name>A0ABM7FL03_9ACTN</name>
<proteinExistence type="predicted"/>
<reference evidence="1 2" key="2">
    <citation type="journal article" date="2023" name="ChemBioChem">
        <title>Acyltransferase Domain Exchange between Two Independent Type I Polyketide Synthases in the Same Producer Strain of Macrolide Antibiotics.</title>
        <authorList>
            <person name="Kudo F."/>
            <person name="Kishikawa K."/>
            <person name="Tsuboi K."/>
            <person name="Kido T."/>
            <person name="Usui T."/>
            <person name="Hashimoto J."/>
            <person name="Shin-Ya K."/>
            <person name="Miyanaga A."/>
            <person name="Eguchi T."/>
        </authorList>
    </citation>
    <scope>NUCLEOTIDE SEQUENCE [LARGE SCALE GENOMIC DNA]</scope>
    <source>
        <strain evidence="1 2">A-8890</strain>
    </source>
</reference>
<dbReference type="EMBL" id="AP018448">
    <property type="protein sequence ID" value="BBC38577.1"/>
    <property type="molecule type" value="Genomic_DNA"/>
</dbReference>
<evidence type="ECO:0000313" key="2">
    <source>
        <dbReference type="Proteomes" id="UP001321542"/>
    </source>
</evidence>
<organism evidence="1 2">
    <name type="scientific">Streptomyces graminofaciens</name>
    <dbReference type="NCBI Taxonomy" id="68212"/>
    <lineage>
        <taxon>Bacteria</taxon>
        <taxon>Bacillati</taxon>
        <taxon>Actinomycetota</taxon>
        <taxon>Actinomycetes</taxon>
        <taxon>Kitasatosporales</taxon>
        <taxon>Streptomycetaceae</taxon>
        <taxon>Streptomyces</taxon>
    </lineage>
</organism>
<dbReference type="RefSeq" id="WP_286259085.1">
    <property type="nucleotide sequence ID" value="NZ_AP018448.1"/>
</dbReference>